<dbReference type="OMA" id="NEESPEW"/>
<keyword evidence="2" id="KW-0812">Transmembrane</keyword>
<evidence type="ECO:0000256" key="2">
    <source>
        <dbReference type="ARBA" id="ARBA00022692"/>
    </source>
</evidence>
<comment type="subcellular location">
    <subcellularLocation>
        <location evidence="1">Membrane</location>
        <topology evidence="1">Multi-pass membrane protein</topology>
    </subcellularLocation>
</comment>
<dbReference type="GeneID" id="20232152"/>
<feature type="domain" description="TRPM-like" evidence="5">
    <location>
        <begin position="7"/>
        <end position="109"/>
    </location>
</feature>
<dbReference type="RefSeq" id="XP_009058489.1">
    <property type="nucleotide sequence ID" value="XM_009060241.1"/>
</dbReference>
<dbReference type="PANTHER" id="PTHR13800">
    <property type="entry name" value="TRANSIENT RECEPTOR POTENTIAL CATION CHANNEL, SUBFAMILY M, MEMBER 6"/>
    <property type="match status" value="1"/>
</dbReference>
<dbReference type="InterPro" id="IPR050927">
    <property type="entry name" value="TRPM"/>
</dbReference>
<reference evidence="6 7" key="1">
    <citation type="journal article" date="2013" name="Nature">
        <title>Insights into bilaterian evolution from three spiralian genomes.</title>
        <authorList>
            <person name="Simakov O."/>
            <person name="Marletaz F."/>
            <person name="Cho S.J."/>
            <person name="Edsinger-Gonzales E."/>
            <person name="Havlak P."/>
            <person name="Hellsten U."/>
            <person name="Kuo D.H."/>
            <person name="Larsson T."/>
            <person name="Lv J."/>
            <person name="Arendt D."/>
            <person name="Savage R."/>
            <person name="Osoegawa K."/>
            <person name="de Jong P."/>
            <person name="Grimwood J."/>
            <person name="Chapman J.A."/>
            <person name="Shapiro H."/>
            <person name="Aerts A."/>
            <person name="Otillar R.P."/>
            <person name="Terry A.Y."/>
            <person name="Boore J.L."/>
            <person name="Grigoriev I.V."/>
            <person name="Lindberg D.R."/>
            <person name="Seaver E.C."/>
            <person name="Weisblat D.A."/>
            <person name="Putnam N.H."/>
            <person name="Rokhsar D.S."/>
        </authorList>
    </citation>
    <scope>NUCLEOTIDE SEQUENCE [LARGE SCALE GENOMIC DNA]</scope>
</reference>
<evidence type="ECO:0000256" key="1">
    <source>
        <dbReference type="ARBA" id="ARBA00004141"/>
    </source>
</evidence>
<evidence type="ECO:0000256" key="4">
    <source>
        <dbReference type="ARBA" id="ARBA00023136"/>
    </source>
</evidence>
<accession>V4AC31</accession>
<dbReference type="InterPro" id="IPR057366">
    <property type="entry name" value="TRPM-like"/>
</dbReference>
<organism evidence="6 7">
    <name type="scientific">Lottia gigantea</name>
    <name type="common">Giant owl limpet</name>
    <dbReference type="NCBI Taxonomy" id="225164"/>
    <lineage>
        <taxon>Eukaryota</taxon>
        <taxon>Metazoa</taxon>
        <taxon>Spiralia</taxon>
        <taxon>Lophotrochozoa</taxon>
        <taxon>Mollusca</taxon>
        <taxon>Gastropoda</taxon>
        <taxon>Patellogastropoda</taxon>
        <taxon>Lottioidea</taxon>
        <taxon>Lottiidae</taxon>
        <taxon>Lottia</taxon>
    </lineage>
</organism>
<evidence type="ECO:0000313" key="7">
    <source>
        <dbReference type="Proteomes" id="UP000030746"/>
    </source>
</evidence>
<proteinExistence type="predicted"/>
<dbReference type="HOGENOM" id="CLU_1995190_0_0_1"/>
<dbReference type="EMBL" id="KB202325">
    <property type="protein sequence ID" value="ESO90836.1"/>
    <property type="molecule type" value="Genomic_DNA"/>
</dbReference>
<keyword evidence="4" id="KW-0472">Membrane</keyword>
<dbReference type="GO" id="GO:0005886">
    <property type="term" value="C:plasma membrane"/>
    <property type="evidence" value="ECO:0007669"/>
    <property type="project" value="TreeGrafter"/>
</dbReference>
<dbReference type="CTD" id="20232152"/>
<name>V4AC31_LOTGI</name>
<evidence type="ECO:0000259" key="5">
    <source>
        <dbReference type="Pfam" id="PF25508"/>
    </source>
</evidence>
<dbReference type="PANTHER" id="PTHR13800:SF12">
    <property type="entry name" value="TRANSIENT RECEPTOR POTENTIAL CATION CHANNEL SUBFAMILY M MEMBER-LIKE 2"/>
    <property type="match status" value="1"/>
</dbReference>
<sequence length="125" mass="14632">MEICKNLFSLLFSRFQMAIFFWEMGQEPITSAIVATRLCGVMFQKLPKYDNELRKNFEQGKELFEELAIKVLDECHSVDPDKSMMLVERKSPMWSKMTCLQIAASAKDQVLSNIFLYLKQCRQSF</sequence>
<dbReference type="Pfam" id="PF25508">
    <property type="entry name" value="TRPM2"/>
    <property type="match status" value="1"/>
</dbReference>
<evidence type="ECO:0000256" key="3">
    <source>
        <dbReference type="ARBA" id="ARBA00022989"/>
    </source>
</evidence>
<keyword evidence="7" id="KW-1185">Reference proteome</keyword>
<keyword evidence="3" id="KW-1133">Transmembrane helix</keyword>
<dbReference type="KEGG" id="lgi:LOTGIDRAFT_122744"/>
<dbReference type="GO" id="GO:0099604">
    <property type="term" value="F:ligand-gated calcium channel activity"/>
    <property type="evidence" value="ECO:0007669"/>
    <property type="project" value="TreeGrafter"/>
</dbReference>
<gene>
    <name evidence="6" type="ORF">LOTGIDRAFT_122744</name>
</gene>
<dbReference type="Proteomes" id="UP000030746">
    <property type="component" value="Unassembled WGS sequence"/>
</dbReference>
<dbReference type="AlphaFoldDB" id="V4AC31"/>
<dbReference type="OrthoDB" id="6238217at2759"/>
<evidence type="ECO:0000313" key="6">
    <source>
        <dbReference type="EMBL" id="ESO90836.1"/>
    </source>
</evidence>
<protein>
    <recommendedName>
        <fullName evidence="5">TRPM-like domain-containing protein</fullName>
    </recommendedName>
</protein>